<evidence type="ECO:0000256" key="11">
    <source>
        <dbReference type="RuleBase" id="RU000461"/>
    </source>
</evidence>
<dbReference type="PRINTS" id="PR00463">
    <property type="entry name" value="EP450I"/>
</dbReference>
<dbReference type="PROSITE" id="PS00086">
    <property type="entry name" value="CYTOCHROME_P450"/>
    <property type="match status" value="1"/>
</dbReference>
<reference evidence="12 13" key="1">
    <citation type="submission" date="2020-06" db="EMBL/GenBank/DDBJ databases">
        <title>Transcriptomic and genomic resources for Thalictrum thalictroides and T. hernandezii: Facilitating candidate gene discovery in an emerging model plant lineage.</title>
        <authorList>
            <person name="Arias T."/>
            <person name="Riano-Pachon D.M."/>
            <person name="Di Stilio V.S."/>
        </authorList>
    </citation>
    <scope>NUCLEOTIDE SEQUENCE [LARGE SCALE GENOMIC DNA]</scope>
    <source>
        <strain evidence="13">cv. WT478/WT964</strain>
        <tissue evidence="12">Leaves</tissue>
    </source>
</reference>
<dbReference type="GO" id="GO:0005506">
    <property type="term" value="F:iron ion binding"/>
    <property type="evidence" value="ECO:0007669"/>
    <property type="project" value="InterPro"/>
</dbReference>
<accession>A0A7J6X6B3</accession>
<dbReference type="Gene3D" id="1.10.630.10">
    <property type="entry name" value="Cytochrome P450"/>
    <property type="match status" value="1"/>
</dbReference>
<gene>
    <name evidence="12" type="ORF">FRX31_006043</name>
</gene>
<dbReference type="InterPro" id="IPR002401">
    <property type="entry name" value="Cyt_P450_E_grp-I"/>
</dbReference>
<evidence type="ECO:0000256" key="6">
    <source>
        <dbReference type="ARBA" id="ARBA00022989"/>
    </source>
</evidence>
<dbReference type="OrthoDB" id="2789670at2759"/>
<evidence type="ECO:0000256" key="3">
    <source>
        <dbReference type="ARBA" id="ARBA00022617"/>
    </source>
</evidence>
<dbReference type="Pfam" id="PF00067">
    <property type="entry name" value="p450"/>
    <property type="match status" value="1"/>
</dbReference>
<comment type="subcellular location">
    <subcellularLocation>
        <location evidence="2">Membrane</location>
    </subcellularLocation>
</comment>
<sequence length="306" mass="34512">MATNQLLFSDPFCNPFTSIDQNGGRRRRIILNSSRRRIKWRSIVSSRGNTDHVCRMSISEEFFGSSISADHKVEQLCPLSSSNRPISHDNNDANKSRLAKTLFMSGTDTSISPMEWAMSLLLNNPKTLDKARAELDAFVGQDRLLDESDLPNLKYLQCIINETLRLYPSGPLLVPRESSDDCTIGGFYIPSGTMLLVNAWAIHRDPNVWKDPELFKPERFESSTVGTEGYKFIPFGSGRRKCPGSIMSMSIVKLTLGALIQCFEWERISEEKVDMHEGSGITMHKTIPLETVCKPRQSLIHVLNKL</sequence>
<keyword evidence="4" id="KW-0812">Transmembrane</keyword>
<feature type="binding site" description="axial binding residue" evidence="10">
    <location>
        <position position="242"/>
    </location>
    <ligand>
        <name>heme</name>
        <dbReference type="ChEBI" id="CHEBI:30413"/>
    </ligand>
    <ligandPart>
        <name>Fe</name>
        <dbReference type="ChEBI" id="CHEBI:18248"/>
    </ligandPart>
</feature>
<keyword evidence="8 10" id="KW-0408">Iron</keyword>
<evidence type="ECO:0000256" key="8">
    <source>
        <dbReference type="ARBA" id="ARBA00023004"/>
    </source>
</evidence>
<organism evidence="12 13">
    <name type="scientific">Thalictrum thalictroides</name>
    <name type="common">Rue-anemone</name>
    <name type="synonym">Anemone thalictroides</name>
    <dbReference type="NCBI Taxonomy" id="46969"/>
    <lineage>
        <taxon>Eukaryota</taxon>
        <taxon>Viridiplantae</taxon>
        <taxon>Streptophyta</taxon>
        <taxon>Embryophyta</taxon>
        <taxon>Tracheophyta</taxon>
        <taxon>Spermatophyta</taxon>
        <taxon>Magnoliopsida</taxon>
        <taxon>Ranunculales</taxon>
        <taxon>Ranunculaceae</taxon>
        <taxon>Thalictroideae</taxon>
        <taxon>Thalictrum</taxon>
    </lineage>
</organism>
<dbReference type="GO" id="GO:0004497">
    <property type="term" value="F:monooxygenase activity"/>
    <property type="evidence" value="ECO:0007669"/>
    <property type="project" value="UniProtKB-KW"/>
</dbReference>
<protein>
    <submittedName>
        <fullName evidence="12">Cytochrome p450</fullName>
    </submittedName>
</protein>
<dbReference type="InterPro" id="IPR017972">
    <property type="entry name" value="Cyt_P450_CS"/>
</dbReference>
<name>A0A7J6X6B3_THATH</name>
<dbReference type="GO" id="GO:0016705">
    <property type="term" value="F:oxidoreductase activity, acting on paired donors, with incorporation or reduction of molecular oxygen"/>
    <property type="evidence" value="ECO:0007669"/>
    <property type="project" value="InterPro"/>
</dbReference>
<dbReference type="PANTHER" id="PTHR47947">
    <property type="entry name" value="CYTOCHROME P450 82C3-RELATED"/>
    <property type="match status" value="1"/>
</dbReference>
<dbReference type="AlphaFoldDB" id="A0A7J6X6B3"/>
<dbReference type="PANTHER" id="PTHR47947:SF26">
    <property type="entry name" value="CYTOCHROME P450"/>
    <property type="match status" value="1"/>
</dbReference>
<keyword evidence="7 11" id="KW-0560">Oxidoreductase</keyword>
<evidence type="ECO:0000256" key="4">
    <source>
        <dbReference type="ARBA" id="ARBA00022692"/>
    </source>
</evidence>
<dbReference type="GO" id="GO:0020037">
    <property type="term" value="F:heme binding"/>
    <property type="evidence" value="ECO:0007669"/>
    <property type="project" value="InterPro"/>
</dbReference>
<keyword evidence="13" id="KW-1185">Reference proteome</keyword>
<dbReference type="GO" id="GO:0016020">
    <property type="term" value="C:membrane"/>
    <property type="evidence" value="ECO:0007669"/>
    <property type="project" value="UniProtKB-SubCell"/>
</dbReference>
<dbReference type="SUPFAM" id="SSF48264">
    <property type="entry name" value="Cytochrome P450"/>
    <property type="match status" value="1"/>
</dbReference>
<dbReference type="PRINTS" id="PR00385">
    <property type="entry name" value="P450"/>
</dbReference>
<evidence type="ECO:0000256" key="9">
    <source>
        <dbReference type="ARBA" id="ARBA00023136"/>
    </source>
</evidence>
<keyword evidence="3 10" id="KW-0349">Heme</keyword>
<keyword evidence="9" id="KW-0472">Membrane</keyword>
<proteinExistence type="inferred from homology"/>
<evidence type="ECO:0000256" key="7">
    <source>
        <dbReference type="ARBA" id="ARBA00023002"/>
    </source>
</evidence>
<dbReference type="InterPro" id="IPR001128">
    <property type="entry name" value="Cyt_P450"/>
</dbReference>
<dbReference type="InterPro" id="IPR050651">
    <property type="entry name" value="Plant_Cytochrome_P450_Monoox"/>
</dbReference>
<evidence type="ECO:0000256" key="2">
    <source>
        <dbReference type="ARBA" id="ARBA00004370"/>
    </source>
</evidence>
<evidence type="ECO:0000256" key="1">
    <source>
        <dbReference type="ARBA" id="ARBA00001971"/>
    </source>
</evidence>
<dbReference type="GO" id="GO:0044550">
    <property type="term" value="P:secondary metabolite biosynthetic process"/>
    <property type="evidence" value="ECO:0007669"/>
    <property type="project" value="UniProtKB-ARBA"/>
</dbReference>
<dbReference type="EMBL" id="JABWDY010005518">
    <property type="protein sequence ID" value="KAF5204375.1"/>
    <property type="molecule type" value="Genomic_DNA"/>
</dbReference>
<comment type="similarity">
    <text evidence="11">Belongs to the cytochrome P450 family.</text>
</comment>
<evidence type="ECO:0000313" key="13">
    <source>
        <dbReference type="Proteomes" id="UP000554482"/>
    </source>
</evidence>
<keyword evidence="6" id="KW-1133">Transmembrane helix</keyword>
<keyword evidence="5 10" id="KW-0479">Metal-binding</keyword>
<comment type="caution">
    <text evidence="12">The sequence shown here is derived from an EMBL/GenBank/DDBJ whole genome shotgun (WGS) entry which is preliminary data.</text>
</comment>
<comment type="cofactor">
    <cofactor evidence="1 10">
        <name>heme</name>
        <dbReference type="ChEBI" id="CHEBI:30413"/>
    </cofactor>
</comment>
<dbReference type="Proteomes" id="UP000554482">
    <property type="component" value="Unassembled WGS sequence"/>
</dbReference>
<evidence type="ECO:0000313" key="12">
    <source>
        <dbReference type="EMBL" id="KAF5204375.1"/>
    </source>
</evidence>
<dbReference type="FunFam" id="1.10.630.10:FF:000257">
    <property type="entry name" value="Os02g0503850 protein"/>
    <property type="match status" value="1"/>
</dbReference>
<dbReference type="InterPro" id="IPR036396">
    <property type="entry name" value="Cyt_P450_sf"/>
</dbReference>
<evidence type="ECO:0000256" key="5">
    <source>
        <dbReference type="ARBA" id="ARBA00022723"/>
    </source>
</evidence>
<evidence type="ECO:0000256" key="10">
    <source>
        <dbReference type="PIRSR" id="PIRSR602401-1"/>
    </source>
</evidence>
<keyword evidence="11" id="KW-0503">Monooxygenase</keyword>